<sequence length="76" mass="8774">KKAPSFRNRKGDVSQNVLAACSFDLEYMYVLRGWEGSAHTSKVLNDVLTRNTNQLPVPESTYMCFYCKFVFTQQDK</sequence>
<gene>
    <name evidence="1" type="ORF">CARUB_v10003598mg</name>
</gene>
<evidence type="ECO:0000313" key="2">
    <source>
        <dbReference type="Proteomes" id="UP000029121"/>
    </source>
</evidence>
<dbReference type="eggNOG" id="KOG4585">
    <property type="taxonomic scope" value="Eukaryota"/>
</dbReference>
<evidence type="ECO:0008006" key="3">
    <source>
        <dbReference type="Google" id="ProtNLM"/>
    </source>
</evidence>
<accession>R0FK74</accession>
<name>R0FK74_9BRAS</name>
<evidence type="ECO:0000313" key="1">
    <source>
        <dbReference type="EMBL" id="EOA22867.1"/>
    </source>
</evidence>
<dbReference type="EMBL" id="KB870810">
    <property type="protein sequence ID" value="EOA22867.1"/>
    <property type="molecule type" value="Genomic_DNA"/>
</dbReference>
<proteinExistence type="predicted"/>
<reference evidence="2" key="1">
    <citation type="journal article" date="2013" name="Nat. Genet.">
        <title>The Capsella rubella genome and the genomic consequences of rapid mating system evolution.</title>
        <authorList>
            <person name="Slotte T."/>
            <person name="Hazzouri K.M."/>
            <person name="Agren J.A."/>
            <person name="Koenig D."/>
            <person name="Maumus F."/>
            <person name="Guo Y.L."/>
            <person name="Steige K."/>
            <person name="Platts A.E."/>
            <person name="Escobar J.S."/>
            <person name="Newman L.K."/>
            <person name="Wang W."/>
            <person name="Mandakova T."/>
            <person name="Vello E."/>
            <person name="Smith L.M."/>
            <person name="Henz S.R."/>
            <person name="Steffen J."/>
            <person name="Takuno S."/>
            <person name="Brandvain Y."/>
            <person name="Coop G."/>
            <person name="Andolfatto P."/>
            <person name="Hu T.T."/>
            <person name="Blanchette M."/>
            <person name="Clark R.M."/>
            <person name="Quesneville H."/>
            <person name="Nordborg M."/>
            <person name="Gaut B.S."/>
            <person name="Lysak M.A."/>
            <person name="Jenkins J."/>
            <person name="Grimwood J."/>
            <person name="Chapman J."/>
            <person name="Prochnik S."/>
            <person name="Shu S."/>
            <person name="Rokhsar D."/>
            <person name="Schmutz J."/>
            <person name="Weigel D."/>
            <person name="Wright S.I."/>
        </authorList>
    </citation>
    <scope>NUCLEOTIDE SEQUENCE [LARGE SCALE GENOMIC DNA]</scope>
    <source>
        <strain evidence="2">cv. Monte Gargano</strain>
    </source>
</reference>
<dbReference type="AlphaFoldDB" id="R0FK74"/>
<organism evidence="1 2">
    <name type="scientific">Capsella rubella</name>
    <dbReference type="NCBI Taxonomy" id="81985"/>
    <lineage>
        <taxon>Eukaryota</taxon>
        <taxon>Viridiplantae</taxon>
        <taxon>Streptophyta</taxon>
        <taxon>Embryophyta</taxon>
        <taxon>Tracheophyta</taxon>
        <taxon>Spermatophyta</taxon>
        <taxon>Magnoliopsida</taxon>
        <taxon>eudicotyledons</taxon>
        <taxon>Gunneridae</taxon>
        <taxon>Pentapetalae</taxon>
        <taxon>rosids</taxon>
        <taxon>malvids</taxon>
        <taxon>Brassicales</taxon>
        <taxon>Brassicaceae</taxon>
        <taxon>Camelineae</taxon>
        <taxon>Capsella</taxon>
    </lineage>
</organism>
<dbReference type="Proteomes" id="UP000029121">
    <property type="component" value="Unassembled WGS sequence"/>
</dbReference>
<dbReference type="STRING" id="81985.R0FK74"/>
<protein>
    <recommendedName>
        <fullName evidence="3">DDE Tnp4 domain-containing protein</fullName>
    </recommendedName>
</protein>
<keyword evidence="2" id="KW-1185">Reference proteome</keyword>
<feature type="non-terminal residue" evidence="1">
    <location>
        <position position="1"/>
    </location>
</feature>